<evidence type="ECO:0000259" key="2">
    <source>
        <dbReference type="Pfam" id="PF08242"/>
    </source>
</evidence>
<dbReference type="GO" id="GO:0032259">
    <property type="term" value="P:methylation"/>
    <property type="evidence" value="ECO:0007669"/>
    <property type="project" value="UniProtKB-KW"/>
</dbReference>
<feature type="domain" description="Methyltransferase type 12" evidence="2">
    <location>
        <begin position="51"/>
        <end position="147"/>
    </location>
</feature>
<feature type="compositionally biased region" description="Basic residues" evidence="1">
    <location>
        <begin position="1"/>
        <end position="11"/>
    </location>
</feature>
<name>A0A367YXJ6_9ACTN</name>
<evidence type="ECO:0000313" key="3">
    <source>
        <dbReference type="EMBL" id="RCK70616.1"/>
    </source>
</evidence>
<evidence type="ECO:0000313" key="4">
    <source>
        <dbReference type="Proteomes" id="UP000252770"/>
    </source>
</evidence>
<comment type="caution">
    <text evidence="3">The sequence shown here is derived from an EMBL/GenBank/DDBJ whole genome shotgun (WGS) entry which is preliminary data.</text>
</comment>
<evidence type="ECO:0000256" key="1">
    <source>
        <dbReference type="SAM" id="MobiDB-lite"/>
    </source>
</evidence>
<dbReference type="InterPro" id="IPR013217">
    <property type="entry name" value="Methyltransf_12"/>
</dbReference>
<keyword evidence="3" id="KW-0808">Transferase</keyword>
<feature type="region of interest" description="Disordered" evidence="1">
    <location>
        <begin position="1"/>
        <end position="21"/>
    </location>
</feature>
<dbReference type="SUPFAM" id="SSF53335">
    <property type="entry name" value="S-adenosyl-L-methionine-dependent methyltransferases"/>
    <property type="match status" value="1"/>
</dbReference>
<proteinExistence type="predicted"/>
<dbReference type="Proteomes" id="UP000252770">
    <property type="component" value="Unassembled WGS sequence"/>
</dbReference>
<protein>
    <submittedName>
        <fullName evidence="3">Methyltransferase</fullName>
    </submittedName>
</protein>
<dbReference type="GO" id="GO:0008168">
    <property type="term" value="F:methyltransferase activity"/>
    <property type="evidence" value="ECO:0007669"/>
    <property type="project" value="UniProtKB-KW"/>
</dbReference>
<dbReference type="Gene3D" id="3.40.50.150">
    <property type="entry name" value="Vaccinia Virus protein VP39"/>
    <property type="match status" value="1"/>
</dbReference>
<dbReference type="Pfam" id="PF08242">
    <property type="entry name" value="Methyltransf_12"/>
    <property type="match status" value="1"/>
</dbReference>
<sequence>MAGRRPARRRGGQMSEHRRSRSVAQTFLTDLLESQLAEWQSRVGGRSASVVDIGGGTGGLAVGLAAQGHTVTVVDPSPDALAALQRRAAEADLTDYITALQGDTGDLSSLLGPSSTDVVVCHRVLEYLPDPRQGLADIAGVLHEQGALSLLVAQRHPVVVSQAVSGDFAHARRTWADARMLDRTRVQRLLEEAGWDVRAVHGIGAISEHVPERHLEGPDRYRELLALEREVSEDPAFASVAPWVHFLATPG</sequence>
<dbReference type="PANTHER" id="PTHR43861">
    <property type="entry name" value="TRANS-ACONITATE 2-METHYLTRANSFERASE-RELATED"/>
    <property type="match status" value="1"/>
</dbReference>
<dbReference type="AlphaFoldDB" id="A0A367YXJ6"/>
<gene>
    <name evidence="3" type="ORF">DT076_04125</name>
</gene>
<keyword evidence="3" id="KW-0489">Methyltransferase</keyword>
<reference evidence="3 4" key="1">
    <citation type="submission" date="2018-07" db="EMBL/GenBank/DDBJ databases">
        <title>Desertimonas flava gen. nov. sp. nov.</title>
        <authorList>
            <person name="Liu S."/>
        </authorList>
    </citation>
    <scope>NUCLEOTIDE SEQUENCE [LARGE SCALE GENOMIC DNA]</scope>
    <source>
        <strain evidence="3 4">16Sb5-5</strain>
    </source>
</reference>
<dbReference type="EMBL" id="QOUI01000002">
    <property type="protein sequence ID" value="RCK70616.1"/>
    <property type="molecule type" value="Genomic_DNA"/>
</dbReference>
<keyword evidence="4" id="KW-1185">Reference proteome</keyword>
<organism evidence="3 4">
    <name type="scientific">Desertihabitans brevis</name>
    <dbReference type="NCBI Taxonomy" id="2268447"/>
    <lineage>
        <taxon>Bacteria</taxon>
        <taxon>Bacillati</taxon>
        <taxon>Actinomycetota</taxon>
        <taxon>Actinomycetes</taxon>
        <taxon>Propionibacteriales</taxon>
        <taxon>Propionibacteriaceae</taxon>
        <taxon>Desertihabitans</taxon>
    </lineage>
</organism>
<dbReference type="InterPro" id="IPR029063">
    <property type="entry name" value="SAM-dependent_MTases_sf"/>
</dbReference>
<accession>A0A367YXJ6</accession>